<comment type="cofactor">
    <cofactor evidence="1 8">
        <name>heme</name>
        <dbReference type="ChEBI" id="CHEBI:30413"/>
    </cofactor>
</comment>
<keyword evidence="3 8" id="KW-0349">Heme</keyword>
<accession>A0A397SLX7</accession>
<dbReference type="Proteomes" id="UP000265703">
    <property type="component" value="Unassembled WGS sequence"/>
</dbReference>
<dbReference type="PANTHER" id="PTHR24291">
    <property type="entry name" value="CYTOCHROME P450 FAMILY 4"/>
    <property type="match status" value="1"/>
</dbReference>
<dbReference type="InterPro" id="IPR001128">
    <property type="entry name" value="Cyt_P450"/>
</dbReference>
<dbReference type="InterPro" id="IPR017972">
    <property type="entry name" value="Cyt_P450_CS"/>
</dbReference>
<dbReference type="AlphaFoldDB" id="A0A397SLX7"/>
<evidence type="ECO:0000256" key="1">
    <source>
        <dbReference type="ARBA" id="ARBA00001971"/>
    </source>
</evidence>
<dbReference type="Pfam" id="PF00067">
    <property type="entry name" value="p450"/>
    <property type="match status" value="1"/>
</dbReference>
<evidence type="ECO:0000256" key="8">
    <source>
        <dbReference type="PIRSR" id="PIRSR602403-1"/>
    </source>
</evidence>
<keyword evidence="6 8" id="KW-0408">Iron</keyword>
<dbReference type="InterPro" id="IPR002403">
    <property type="entry name" value="Cyt_P450_E_grp-IV"/>
</dbReference>
<dbReference type="PRINTS" id="PR00385">
    <property type="entry name" value="P450"/>
</dbReference>
<dbReference type="Gene3D" id="1.10.630.10">
    <property type="entry name" value="Cytochrome P450"/>
    <property type="match status" value="1"/>
</dbReference>
<evidence type="ECO:0000313" key="10">
    <source>
        <dbReference type="EMBL" id="RIA87210.1"/>
    </source>
</evidence>
<keyword evidence="4 8" id="KW-0479">Metal-binding</keyword>
<feature type="binding site" description="axial binding residue" evidence="8">
    <location>
        <position position="117"/>
    </location>
    <ligand>
        <name>heme</name>
        <dbReference type="ChEBI" id="CHEBI:30413"/>
    </ligand>
    <ligandPart>
        <name>Fe</name>
        <dbReference type="ChEBI" id="CHEBI:18248"/>
    </ligandPart>
</feature>
<keyword evidence="5 9" id="KW-0560">Oxidoreductase</keyword>
<dbReference type="InterPro" id="IPR050196">
    <property type="entry name" value="Cytochrome_P450_Monoox"/>
</dbReference>
<evidence type="ECO:0000256" key="9">
    <source>
        <dbReference type="RuleBase" id="RU000461"/>
    </source>
</evidence>
<dbReference type="SUPFAM" id="SSF48264">
    <property type="entry name" value="Cytochrome P450"/>
    <property type="match status" value="1"/>
</dbReference>
<dbReference type="GO" id="GO:0016705">
    <property type="term" value="F:oxidoreductase activity, acting on paired donors, with incorporation or reduction of molecular oxygen"/>
    <property type="evidence" value="ECO:0007669"/>
    <property type="project" value="InterPro"/>
</dbReference>
<evidence type="ECO:0000256" key="6">
    <source>
        <dbReference type="ARBA" id="ARBA00023004"/>
    </source>
</evidence>
<evidence type="ECO:0000313" key="11">
    <source>
        <dbReference type="Proteomes" id="UP000265703"/>
    </source>
</evidence>
<protein>
    <submittedName>
        <fullName evidence="10">Cytochrome P450</fullName>
    </submittedName>
</protein>
<dbReference type="PANTHER" id="PTHR24291:SF50">
    <property type="entry name" value="BIFUNCTIONAL ALBAFLAVENONE MONOOXYGENASE_TERPENE SYNTHASE"/>
    <property type="match status" value="1"/>
</dbReference>
<dbReference type="PROSITE" id="PS00086">
    <property type="entry name" value="CYTOCHROME_P450"/>
    <property type="match status" value="1"/>
</dbReference>
<sequence>LLREELVKAFPDKSKFNPTLEEINALEYLNCVVKETLRINSPVSGFRRINLKDKVFGDYFVPKGTVITIALSALHRLPSIWGPTANNFEPKRWLDPSLTKNITSLDYLPFNNGPRGCIGGKVALAEFKLLLSMLIRNFVFQPIEGFHIRKRVFPLTKPDPYLGLAVSIVES</sequence>
<evidence type="ECO:0000256" key="4">
    <source>
        <dbReference type="ARBA" id="ARBA00022723"/>
    </source>
</evidence>
<dbReference type="GO" id="GO:0005506">
    <property type="term" value="F:iron ion binding"/>
    <property type="evidence" value="ECO:0007669"/>
    <property type="project" value="InterPro"/>
</dbReference>
<dbReference type="STRING" id="658196.A0A397SLX7"/>
<dbReference type="GO" id="GO:0020037">
    <property type="term" value="F:heme binding"/>
    <property type="evidence" value="ECO:0007669"/>
    <property type="project" value="InterPro"/>
</dbReference>
<evidence type="ECO:0000256" key="3">
    <source>
        <dbReference type="ARBA" id="ARBA00022617"/>
    </source>
</evidence>
<comment type="similarity">
    <text evidence="2 9">Belongs to the cytochrome P450 family.</text>
</comment>
<evidence type="ECO:0000256" key="5">
    <source>
        <dbReference type="ARBA" id="ARBA00023002"/>
    </source>
</evidence>
<dbReference type="OrthoDB" id="1470350at2759"/>
<gene>
    <name evidence="10" type="ORF">C1645_828083</name>
</gene>
<dbReference type="GO" id="GO:0004497">
    <property type="term" value="F:monooxygenase activity"/>
    <property type="evidence" value="ECO:0007669"/>
    <property type="project" value="UniProtKB-KW"/>
</dbReference>
<dbReference type="PRINTS" id="PR00465">
    <property type="entry name" value="EP450IV"/>
</dbReference>
<comment type="caution">
    <text evidence="10">The sequence shown here is derived from an EMBL/GenBank/DDBJ whole genome shotgun (WGS) entry which is preliminary data.</text>
</comment>
<evidence type="ECO:0000256" key="7">
    <source>
        <dbReference type="ARBA" id="ARBA00023033"/>
    </source>
</evidence>
<name>A0A397SLX7_9GLOM</name>
<proteinExistence type="inferred from homology"/>
<dbReference type="InterPro" id="IPR036396">
    <property type="entry name" value="Cyt_P450_sf"/>
</dbReference>
<evidence type="ECO:0000256" key="2">
    <source>
        <dbReference type="ARBA" id="ARBA00010617"/>
    </source>
</evidence>
<feature type="non-terminal residue" evidence="10">
    <location>
        <position position="1"/>
    </location>
</feature>
<dbReference type="EMBL" id="QKYT01000320">
    <property type="protein sequence ID" value="RIA87210.1"/>
    <property type="molecule type" value="Genomic_DNA"/>
</dbReference>
<organism evidence="10 11">
    <name type="scientific">Glomus cerebriforme</name>
    <dbReference type="NCBI Taxonomy" id="658196"/>
    <lineage>
        <taxon>Eukaryota</taxon>
        <taxon>Fungi</taxon>
        <taxon>Fungi incertae sedis</taxon>
        <taxon>Mucoromycota</taxon>
        <taxon>Glomeromycotina</taxon>
        <taxon>Glomeromycetes</taxon>
        <taxon>Glomerales</taxon>
        <taxon>Glomeraceae</taxon>
        <taxon>Glomus</taxon>
    </lineage>
</organism>
<keyword evidence="7 9" id="KW-0503">Monooxygenase</keyword>
<reference evidence="10 11" key="1">
    <citation type="submission" date="2018-06" db="EMBL/GenBank/DDBJ databases">
        <title>Comparative genomics reveals the genomic features of Rhizophagus irregularis, R. cerebriforme, R. diaphanum and Gigaspora rosea, and their symbiotic lifestyle signature.</title>
        <authorList>
            <person name="Morin E."/>
            <person name="San Clemente H."/>
            <person name="Chen E.C.H."/>
            <person name="De La Providencia I."/>
            <person name="Hainaut M."/>
            <person name="Kuo A."/>
            <person name="Kohler A."/>
            <person name="Murat C."/>
            <person name="Tang N."/>
            <person name="Roy S."/>
            <person name="Loubradou J."/>
            <person name="Henrissat B."/>
            <person name="Grigoriev I.V."/>
            <person name="Corradi N."/>
            <person name="Roux C."/>
            <person name="Martin F.M."/>
        </authorList>
    </citation>
    <scope>NUCLEOTIDE SEQUENCE [LARGE SCALE GENOMIC DNA]</scope>
    <source>
        <strain evidence="10 11">DAOM 227022</strain>
    </source>
</reference>
<keyword evidence="11" id="KW-1185">Reference proteome</keyword>